<proteinExistence type="predicted"/>
<dbReference type="Ensembl" id="ENSSSCT00045009384.1">
    <property type="protein sequence ID" value="ENSSSCP00045006421.1"/>
    <property type="gene ID" value="ENSSSCG00045005621.1"/>
</dbReference>
<accession>A0A8D1GTP8</accession>
<evidence type="ECO:0000313" key="1">
    <source>
        <dbReference type="Ensembl" id="ENSSSCP00045006421.1"/>
    </source>
</evidence>
<evidence type="ECO:0000313" key="2">
    <source>
        <dbReference type="Proteomes" id="UP000694728"/>
    </source>
</evidence>
<dbReference type="AlphaFoldDB" id="A0A8D1GTP8"/>
<organism evidence="1 2">
    <name type="scientific">Sus scrofa</name>
    <name type="common">Pig</name>
    <dbReference type="NCBI Taxonomy" id="9823"/>
    <lineage>
        <taxon>Eukaryota</taxon>
        <taxon>Metazoa</taxon>
        <taxon>Chordata</taxon>
        <taxon>Craniata</taxon>
        <taxon>Vertebrata</taxon>
        <taxon>Euteleostomi</taxon>
        <taxon>Mammalia</taxon>
        <taxon>Eutheria</taxon>
        <taxon>Laurasiatheria</taxon>
        <taxon>Artiodactyla</taxon>
        <taxon>Suina</taxon>
        <taxon>Suidae</taxon>
        <taxon>Sus</taxon>
    </lineage>
</organism>
<reference evidence="1" key="1">
    <citation type="submission" date="2025-08" db="UniProtKB">
        <authorList>
            <consortium name="Ensembl"/>
        </authorList>
    </citation>
    <scope>IDENTIFICATION</scope>
</reference>
<dbReference type="Proteomes" id="UP000694728">
    <property type="component" value="Unplaced"/>
</dbReference>
<protein>
    <submittedName>
        <fullName evidence="1">Uncharacterized protein</fullName>
    </submittedName>
</protein>
<name>A0A8D1GTP8_PIG</name>
<sequence>MSKSSVKHHYFSHQDSISASSKNQLIFALSVLQLWFNLKNGMKVGMNIHNIPQYVAQILHCCSSGRGQQLQLQLDPNPGNLHMPMCKALKRQKKKTHYVFMDNS</sequence>